<evidence type="ECO:0000313" key="3">
    <source>
        <dbReference type="Proteomes" id="UP000177232"/>
    </source>
</evidence>
<protein>
    <submittedName>
        <fullName evidence="2">Uncharacterized protein</fullName>
    </submittedName>
</protein>
<name>A0A1F6DUA9_9BACT</name>
<dbReference type="EMBL" id="MFLJ01000003">
    <property type="protein sequence ID" value="OGG65039.1"/>
    <property type="molecule type" value="Genomic_DNA"/>
</dbReference>
<proteinExistence type="predicted"/>
<keyword evidence="1" id="KW-0812">Transmembrane</keyword>
<feature type="transmembrane region" description="Helical" evidence="1">
    <location>
        <begin position="202"/>
        <end position="225"/>
    </location>
</feature>
<dbReference type="Proteomes" id="UP000177232">
    <property type="component" value="Unassembled WGS sequence"/>
</dbReference>
<gene>
    <name evidence="2" type="ORF">A3C94_02230</name>
</gene>
<dbReference type="AlphaFoldDB" id="A0A1F6DUA9"/>
<keyword evidence="1" id="KW-1133">Transmembrane helix</keyword>
<comment type="caution">
    <text evidence="2">The sequence shown here is derived from an EMBL/GenBank/DDBJ whole genome shotgun (WGS) entry which is preliminary data.</text>
</comment>
<reference evidence="2 3" key="1">
    <citation type="journal article" date="2016" name="Nat. Commun.">
        <title>Thousands of microbial genomes shed light on interconnected biogeochemical processes in an aquifer system.</title>
        <authorList>
            <person name="Anantharaman K."/>
            <person name="Brown C.T."/>
            <person name="Hug L.A."/>
            <person name="Sharon I."/>
            <person name="Castelle C.J."/>
            <person name="Probst A.J."/>
            <person name="Thomas B.C."/>
            <person name="Singh A."/>
            <person name="Wilkins M.J."/>
            <person name="Karaoz U."/>
            <person name="Brodie E.L."/>
            <person name="Williams K.H."/>
            <person name="Hubbard S.S."/>
            <person name="Banfield J.F."/>
        </authorList>
    </citation>
    <scope>NUCLEOTIDE SEQUENCE [LARGE SCALE GENOMIC DNA]</scope>
</reference>
<keyword evidence="1" id="KW-0472">Membrane</keyword>
<evidence type="ECO:0000313" key="2">
    <source>
        <dbReference type="EMBL" id="OGG65039.1"/>
    </source>
</evidence>
<organism evidence="2 3">
    <name type="scientific">Candidatus Kaiserbacteria bacterium RIFCSPHIGHO2_02_FULL_55_17</name>
    <dbReference type="NCBI Taxonomy" id="1798496"/>
    <lineage>
        <taxon>Bacteria</taxon>
        <taxon>Candidatus Kaiseribacteriota</taxon>
    </lineage>
</organism>
<evidence type="ECO:0000256" key="1">
    <source>
        <dbReference type="SAM" id="Phobius"/>
    </source>
</evidence>
<feature type="transmembrane region" description="Helical" evidence="1">
    <location>
        <begin position="12"/>
        <end position="36"/>
    </location>
</feature>
<dbReference type="STRING" id="1798496.A3C94_02230"/>
<sequence length="242" mass="27240">MKKEKESPFPKLAWIWLLVSFIFTYIILVSISLQAIPLSDTSCSLPTISECNARRNEQSKDEVRKILPSALENLARVREAIPLLKLLPASYSLQIVDKGSESQVRISYPSQTFSSGKIDLLCSVSLKQIYLKNGGQIELADILYTNNIQKDVENTIQHLNEFQGCTFVLQDQEFHPPPNTLVGPNAIVSWEMLMEPYLEFKIGVGVIIFLFIGIFALVGAALALVKQLITIARKGDRYFYIN</sequence>
<accession>A0A1F6DUA9</accession>